<feature type="transmembrane region" description="Helical" evidence="6">
    <location>
        <begin position="16"/>
        <end position="33"/>
    </location>
</feature>
<keyword evidence="5 6" id="KW-0472">Membrane</keyword>
<dbReference type="GO" id="GO:0009055">
    <property type="term" value="F:electron transfer activity"/>
    <property type="evidence" value="ECO:0007669"/>
    <property type="project" value="InterPro"/>
</dbReference>
<dbReference type="GO" id="GO:0022904">
    <property type="term" value="P:respiratory electron transport chain"/>
    <property type="evidence" value="ECO:0007669"/>
    <property type="project" value="InterPro"/>
</dbReference>
<comment type="caution">
    <text evidence="8">The sequence shown here is derived from an EMBL/GenBank/DDBJ whole genome shotgun (WGS) entry which is preliminary data.</text>
</comment>
<dbReference type="Gene3D" id="1.20.950.20">
    <property type="entry name" value="Transmembrane di-heme cytochromes, Chain C"/>
    <property type="match status" value="1"/>
</dbReference>
<dbReference type="Proteomes" id="UP000253769">
    <property type="component" value="Unassembled WGS sequence"/>
</dbReference>
<evidence type="ECO:0000313" key="8">
    <source>
        <dbReference type="EMBL" id="RDE19382.1"/>
    </source>
</evidence>
<comment type="subcellular location">
    <subcellularLocation>
        <location evidence="1">Cell membrane</location>
        <topology evidence="1">Multi-pass membrane protein</topology>
    </subcellularLocation>
</comment>
<dbReference type="InterPro" id="IPR011577">
    <property type="entry name" value="Cyt_b561_bac/Ni-Hgenase"/>
</dbReference>
<dbReference type="EMBL" id="QQOH01000003">
    <property type="protein sequence ID" value="RDE19382.1"/>
    <property type="molecule type" value="Genomic_DNA"/>
</dbReference>
<keyword evidence="9" id="KW-1185">Reference proteome</keyword>
<feature type="transmembrane region" description="Helical" evidence="6">
    <location>
        <begin position="103"/>
        <end position="125"/>
    </location>
</feature>
<evidence type="ECO:0000256" key="6">
    <source>
        <dbReference type="SAM" id="Phobius"/>
    </source>
</evidence>
<accession>A0A369WCD4</accession>
<feature type="transmembrane region" description="Helical" evidence="6">
    <location>
        <begin position="151"/>
        <end position="173"/>
    </location>
</feature>
<evidence type="ECO:0000259" key="7">
    <source>
        <dbReference type="Pfam" id="PF01292"/>
    </source>
</evidence>
<evidence type="ECO:0000256" key="3">
    <source>
        <dbReference type="ARBA" id="ARBA00022692"/>
    </source>
</evidence>
<evidence type="ECO:0000256" key="2">
    <source>
        <dbReference type="ARBA" id="ARBA00022475"/>
    </source>
</evidence>
<evidence type="ECO:0000313" key="9">
    <source>
        <dbReference type="Proteomes" id="UP000253769"/>
    </source>
</evidence>
<organism evidence="8 9">
    <name type="scientific">Motiliproteus coralliicola</name>
    <dbReference type="NCBI Taxonomy" id="2283196"/>
    <lineage>
        <taxon>Bacteria</taxon>
        <taxon>Pseudomonadati</taxon>
        <taxon>Pseudomonadota</taxon>
        <taxon>Gammaproteobacteria</taxon>
        <taxon>Oceanospirillales</taxon>
        <taxon>Oceanospirillaceae</taxon>
        <taxon>Motiliproteus</taxon>
    </lineage>
</organism>
<dbReference type="OrthoDB" id="196472at2"/>
<dbReference type="GO" id="GO:0005886">
    <property type="term" value="C:plasma membrane"/>
    <property type="evidence" value="ECO:0007669"/>
    <property type="project" value="UniProtKB-SubCell"/>
</dbReference>
<dbReference type="PANTHER" id="PTHR30485">
    <property type="entry name" value="NI/FE-HYDROGENASE 1 B-TYPE CYTOCHROME SUBUNIT"/>
    <property type="match status" value="1"/>
</dbReference>
<dbReference type="InterPro" id="IPR051542">
    <property type="entry name" value="Hydrogenase_cytochrome"/>
</dbReference>
<dbReference type="InterPro" id="IPR016174">
    <property type="entry name" value="Di-haem_cyt_TM"/>
</dbReference>
<dbReference type="GO" id="GO:0020037">
    <property type="term" value="F:heme binding"/>
    <property type="evidence" value="ECO:0007669"/>
    <property type="project" value="TreeGrafter"/>
</dbReference>
<keyword evidence="2" id="KW-1003">Cell membrane</keyword>
<reference evidence="8 9" key="1">
    <citation type="submission" date="2018-07" db="EMBL/GenBank/DDBJ databases">
        <title>Motiliproteus coralliicola sp. nov., a bacterium isolated from Coral.</title>
        <authorList>
            <person name="Wang G."/>
        </authorList>
    </citation>
    <scope>NUCLEOTIDE SEQUENCE [LARGE SCALE GENOMIC DNA]</scope>
    <source>
        <strain evidence="8 9">C34</strain>
    </source>
</reference>
<evidence type="ECO:0000256" key="5">
    <source>
        <dbReference type="ARBA" id="ARBA00023136"/>
    </source>
</evidence>
<gene>
    <name evidence="8" type="ORF">DV711_10820</name>
</gene>
<name>A0A369WCD4_9GAMM</name>
<dbReference type="RefSeq" id="WP_114695726.1">
    <property type="nucleotide sequence ID" value="NZ_QQOH01000003.1"/>
</dbReference>
<keyword evidence="3 6" id="KW-0812">Transmembrane</keyword>
<dbReference type="SUPFAM" id="SSF81342">
    <property type="entry name" value="Transmembrane di-heme cytochromes"/>
    <property type="match status" value="1"/>
</dbReference>
<feature type="domain" description="Cytochrome b561 bacterial/Ni-hydrogenase" evidence="7">
    <location>
        <begin position="13"/>
        <end position="185"/>
    </location>
</feature>
<dbReference type="AlphaFoldDB" id="A0A369WCD4"/>
<protein>
    <submittedName>
        <fullName evidence="8">Cytochrome B</fullName>
    </submittedName>
</protein>
<feature type="transmembrane region" description="Helical" evidence="6">
    <location>
        <begin position="45"/>
        <end position="63"/>
    </location>
</feature>
<dbReference type="Pfam" id="PF01292">
    <property type="entry name" value="Ni_hydr_CYTB"/>
    <property type="match status" value="1"/>
</dbReference>
<proteinExistence type="predicted"/>
<evidence type="ECO:0000256" key="4">
    <source>
        <dbReference type="ARBA" id="ARBA00022989"/>
    </source>
</evidence>
<keyword evidence="4 6" id="KW-1133">Transmembrane helix</keyword>
<evidence type="ECO:0000256" key="1">
    <source>
        <dbReference type="ARBA" id="ARBA00004651"/>
    </source>
</evidence>
<dbReference type="PANTHER" id="PTHR30485:SF2">
    <property type="entry name" value="BLL0597 PROTEIN"/>
    <property type="match status" value="1"/>
</dbReference>
<sequence length="196" mass="22399">MIFQQRHSPTVKVWDPYVRIFHWSLVFFFTLAFVTEDDWLRLHTFAGYTVTGLVIFRVCWGLIGSRYARFSHFLYRPSRIAAYLRSLLTRHPKHYLGHNPAGGAMILLMLLMLSLTAFTGMATLATEGLGPLAGTFFAFWSEDLLEESHELFANAMLLLVFLHIAGVLVSSLLHRENLILAMLTGRKKNLEGETHE</sequence>